<protein>
    <submittedName>
        <fullName evidence="1">Uncharacterized protein</fullName>
    </submittedName>
</protein>
<dbReference type="Proteomes" id="UP000005337">
    <property type="component" value="Unassembled WGS sequence"/>
</dbReference>
<sequence length="38" mass="4570">MEEIFILEKDINNILNNINTIIENTYKELEDFELLISK</sequence>
<evidence type="ECO:0000313" key="2">
    <source>
        <dbReference type="Proteomes" id="UP000005337"/>
    </source>
</evidence>
<proteinExistence type="predicted"/>
<gene>
    <name evidence="1" type="ORF">AC3_A0118</name>
</gene>
<dbReference type="AlphaFoldDB" id="B1BQZ0"/>
<dbReference type="EMBL" id="ABDW01000006">
    <property type="protein sequence ID" value="EDT15787.1"/>
    <property type="molecule type" value="Genomic_DNA"/>
</dbReference>
<accession>B1BQZ0</accession>
<name>B1BQZ0_CLOPF</name>
<evidence type="ECO:0000313" key="1">
    <source>
        <dbReference type="EMBL" id="EDT15787.1"/>
    </source>
</evidence>
<reference evidence="1 2" key="1">
    <citation type="submission" date="2007-07" db="EMBL/GenBank/DDBJ databases">
        <title>Annotation of Clostridium perfringens E str. JGS1987.</title>
        <authorList>
            <person name="Paulsen I."/>
            <person name="Sebastian Y."/>
        </authorList>
    </citation>
    <scope>NUCLEOTIDE SEQUENCE [LARGE SCALE GENOMIC DNA]</scope>
    <source>
        <strain evidence="2">E str. JGS1987</strain>
    </source>
</reference>
<organism evidence="1 2">
    <name type="scientific">Clostridium perfringens E str. JGS1987</name>
    <dbReference type="NCBI Taxonomy" id="451755"/>
    <lineage>
        <taxon>Bacteria</taxon>
        <taxon>Bacillati</taxon>
        <taxon>Bacillota</taxon>
        <taxon>Clostridia</taxon>
        <taxon>Eubacteriales</taxon>
        <taxon>Clostridiaceae</taxon>
        <taxon>Clostridium</taxon>
    </lineage>
</organism>
<comment type="caution">
    <text evidence="1">The sequence shown here is derived from an EMBL/GenBank/DDBJ whole genome shotgun (WGS) entry which is preliminary data.</text>
</comment>